<dbReference type="GO" id="GO:0015079">
    <property type="term" value="F:potassium ion transmembrane transporter activity"/>
    <property type="evidence" value="ECO:0007669"/>
    <property type="project" value="UniProtKB-UniRule"/>
</dbReference>
<dbReference type="InterPro" id="IPR003855">
    <property type="entry name" value="K+_transporter"/>
</dbReference>
<keyword evidence="8 11" id="KW-1133">Transmembrane helix</keyword>
<keyword evidence="2 11" id="KW-0813">Transport</keyword>
<feature type="transmembrane region" description="Helical" evidence="11">
    <location>
        <begin position="173"/>
        <end position="193"/>
    </location>
</feature>
<feature type="transmembrane region" description="Helical" evidence="11">
    <location>
        <begin position="368"/>
        <end position="393"/>
    </location>
</feature>
<dbReference type="PANTHER" id="PTHR30540:SF83">
    <property type="entry name" value="K+ POTASSIUM TRANSPORTER"/>
    <property type="match status" value="1"/>
</dbReference>
<evidence type="ECO:0000256" key="8">
    <source>
        <dbReference type="ARBA" id="ARBA00022989"/>
    </source>
</evidence>
<keyword evidence="5 11" id="KW-0812">Transmembrane</keyword>
<dbReference type="InterPro" id="IPR023051">
    <property type="entry name" value="Kup"/>
</dbReference>
<dbReference type="Pfam" id="PF22776">
    <property type="entry name" value="K_trans_C"/>
    <property type="match status" value="1"/>
</dbReference>
<sequence length="609" mass="68331">MDTDNHNHSSDTFKNIIHAMGVVFGDIGTSPIYTLSIVFTLTIPSKENIFGILSLIFWTLITLVTIQYAWLAMSLSIRGEGGIIVLKEILISMIKKGRKVSFIAFLGYIGVSLLIGDGVITPAISILSAVEGLRLIPQLGHISLSTIILITAIITILLFAIQHRGTDKVASSFGPIMFIWFLSLFFSGFFYLIHIPQIFLALSPYYAIEFFINNGLPGFFVLSEVILCATGGEALYADMGHLGGKPIRQAWSIVFFALIINYFGQGAYILEHGDTKQVLFKLVSNYSEILYIPFLILTLLATIIASQAMISAVMSLVFQGINTGMFPLMRIKFTSQKLRSQIYIPAVNKFLLFAVLLMILIFKESNNLAAAYGLAVTATMFISSIFIVTIFYMKKNYFKSSIGFLVLIVTGLYLIAVTHKIPYGGYWSIIIGLFVLGVMMLWINGMTKLRKFLRATSLDVFVESFKQIYETGNFIKGEAIFFTKNVNSVSPYILHCMFRTGIIYEKNILVSVETSDKPYGVNLESYEKVSDGLFTARITYGYMESPDLPKLFKQWGFSEKAIFYGAEEIKTSKPFLKIFSVLKRLAPNWISFFDFPYNKLHGVVTRIEI</sequence>
<evidence type="ECO:0000256" key="10">
    <source>
        <dbReference type="ARBA" id="ARBA00023136"/>
    </source>
</evidence>
<organism evidence="14">
    <name type="scientific">Ignavibacterium album</name>
    <dbReference type="NCBI Taxonomy" id="591197"/>
    <lineage>
        <taxon>Bacteria</taxon>
        <taxon>Pseudomonadati</taxon>
        <taxon>Ignavibacteriota</taxon>
        <taxon>Ignavibacteria</taxon>
        <taxon>Ignavibacteriales</taxon>
        <taxon>Ignavibacteriaceae</taxon>
        <taxon>Ignavibacterium</taxon>
    </lineage>
</organism>
<feature type="transmembrane region" description="Helical" evidence="11">
    <location>
        <begin position="425"/>
        <end position="444"/>
    </location>
</feature>
<dbReference type="InterPro" id="IPR053952">
    <property type="entry name" value="K_trans_C"/>
</dbReference>
<feature type="transmembrane region" description="Helical" evidence="11">
    <location>
        <begin position="342"/>
        <end position="362"/>
    </location>
</feature>
<feature type="transmembrane region" description="Helical" evidence="11">
    <location>
        <begin position="21"/>
        <end position="43"/>
    </location>
</feature>
<dbReference type="EMBL" id="DSUJ01000008">
    <property type="protein sequence ID" value="HFI91335.1"/>
    <property type="molecule type" value="Genomic_DNA"/>
</dbReference>
<comment type="caution">
    <text evidence="14">The sequence shown here is derived from an EMBL/GenBank/DDBJ whole genome shotgun (WGS) entry which is preliminary data.</text>
</comment>
<evidence type="ECO:0000256" key="11">
    <source>
        <dbReference type="HAMAP-Rule" id="MF_01522"/>
    </source>
</evidence>
<dbReference type="HAMAP" id="MF_01522">
    <property type="entry name" value="Kup"/>
    <property type="match status" value="1"/>
</dbReference>
<evidence type="ECO:0000313" key="14">
    <source>
        <dbReference type="EMBL" id="HFI91335.1"/>
    </source>
</evidence>
<evidence type="ECO:0000256" key="1">
    <source>
        <dbReference type="ARBA" id="ARBA00004141"/>
    </source>
</evidence>
<dbReference type="GO" id="GO:0015293">
    <property type="term" value="F:symporter activity"/>
    <property type="evidence" value="ECO:0007669"/>
    <property type="project" value="UniProtKB-UniRule"/>
</dbReference>
<comment type="similarity">
    <text evidence="11">Belongs to the HAK/KUP transporter (TC 2.A.72) family.</text>
</comment>
<evidence type="ECO:0000259" key="12">
    <source>
        <dbReference type="Pfam" id="PF02705"/>
    </source>
</evidence>
<reference evidence="14" key="1">
    <citation type="journal article" date="2020" name="mSystems">
        <title>Genome- and Community-Level Interaction Insights into Carbon Utilization and Element Cycling Functions of Hydrothermarchaeota in Hydrothermal Sediment.</title>
        <authorList>
            <person name="Zhou Z."/>
            <person name="Liu Y."/>
            <person name="Xu W."/>
            <person name="Pan J."/>
            <person name="Luo Z.H."/>
            <person name="Li M."/>
        </authorList>
    </citation>
    <scope>NUCLEOTIDE SEQUENCE [LARGE SCALE GENOMIC DNA]</scope>
    <source>
        <strain evidence="14">SpSt-479</strain>
    </source>
</reference>
<keyword evidence="6 11" id="KW-0769">Symport</keyword>
<feature type="transmembrane region" description="Helical" evidence="11">
    <location>
        <begin position="102"/>
        <end position="130"/>
    </location>
</feature>
<feature type="domain" description="K+ potassium transporter integral membrane" evidence="12">
    <location>
        <begin position="17"/>
        <end position="457"/>
    </location>
</feature>
<evidence type="ECO:0000256" key="3">
    <source>
        <dbReference type="ARBA" id="ARBA00022475"/>
    </source>
</evidence>
<dbReference type="AlphaFoldDB" id="A0A7V2ZJY3"/>
<dbReference type="Pfam" id="PF02705">
    <property type="entry name" value="K_trans"/>
    <property type="match status" value="1"/>
</dbReference>
<name>A0A7V2ZJY3_9BACT</name>
<comment type="catalytic activity">
    <reaction evidence="11">
        <text>K(+)(in) + H(+)(in) = K(+)(out) + H(+)(out)</text>
        <dbReference type="Rhea" id="RHEA:28490"/>
        <dbReference type="ChEBI" id="CHEBI:15378"/>
        <dbReference type="ChEBI" id="CHEBI:29103"/>
    </reaction>
</comment>
<comment type="subcellular location">
    <subcellularLocation>
        <location evidence="11">Cell membrane</location>
        <topology evidence="11">Multi-pass membrane protein</topology>
    </subcellularLocation>
    <subcellularLocation>
        <location evidence="1">Membrane</location>
        <topology evidence="1">Multi-pass membrane protein</topology>
    </subcellularLocation>
</comment>
<feature type="domain" description="K+ potassium transporter C-terminal" evidence="13">
    <location>
        <begin position="477"/>
        <end position="609"/>
    </location>
</feature>
<dbReference type="InterPro" id="IPR053951">
    <property type="entry name" value="K_trans_N"/>
</dbReference>
<evidence type="ECO:0000256" key="9">
    <source>
        <dbReference type="ARBA" id="ARBA00023065"/>
    </source>
</evidence>
<gene>
    <name evidence="11" type="primary">kup</name>
    <name evidence="14" type="ORF">ENS31_07350</name>
</gene>
<feature type="transmembrane region" description="Helical" evidence="11">
    <location>
        <begin position="205"/>
        <end position="229"/>
    </location>
</feature>
<comment type="function">
    <text evidence="11">Transport of potassium into the cell. Likely operates as a K(+):H(+) symporter.</text>
</comment>
<evidence type="ECO:0000256" key="6">
    <source>
        <dbReference type="ARBA" id="ARBA00022847"/>
    </source>
</evidence>
<feature type="transmembrane region" description="Helical" evidence="11">
    <location>
        <begin position="142"/>
        <end position="161"/>
    </location>
</feature>
<evidence type="ECO:0000256" key="4">
    <source>
        <dbReference type="ARBA" id="ARBA00022538"/>
    </source>
</evidence>
<feature type="transmembrane region" description="Helical" evidence="11">
    <location>
        <begin position="250"/>
        <end position="270"/>
    </location>
</feature>
<evidence type="ECO:0000256" key="2">
    <source>
        <dbReference type="ARBA" id="ARBA00022448"/>
    </source>
</evidence>
<evidence type="ECO:0000259" key="13">
    <source>
        <dbReference type="Pfam" id="PF22776"/>
    </source>
</evidence>
<keyword evidence="7 11" id="KW-0630">Potassium</keyword>
<proteinExistence type="inferred from homology"/>
<feature type="transmembrane region" description="Helical" evidence="11">
    <location>
        <begin position="49"/>
        <end position="71"/>
    </location>
</feature>
<evidence type="ECO:0000256" key="7">
    <source>
        <dbReference type="ARBA" id="ARBA00022958"/>
    </source>
</evidence>
<dbReference type="PANTHER" id="PTHR30540">
    <property type="entry name" value="OSMOTIC STRESS POTASSIUM TRANSPORTER"/>
    <property type="match status" value="1"/>
</dbReference>
<accession>A0A7V2ZJY3</accession>
<keyword evidence="3 11" id="KW-1003">Cell membrane</keyword>
<keyword evidence="4 11" id="KW-0633">Potassium transport</keyword>
<feature type="transmembrane region" description="Helical" evidence="11">
    <location>
        <begin position="400"/>
        <end position="419"/>
    </location>
</feature>
<dbReference type="RefSeq" id="WP_304144755.1">
    <property type="nucleotide sequence ID" value="NZ_JAOAIE010000045.1"/>
</dbReference>
<dbReference type="GO" id="GO:0005886">
    <property type="term" value="C:plasma membrane"/>
    <property type="evidence" value="ECO:0007669"/>
    <property type="project" value="UniProtKB-SubCell"/>
</dbReference>
<evidence type="ECO:0000256" key="5">
    <source>
        <dbReference type="ARBA" id="ARBA00022692"/>
    </source>
</evidence>
<protein>
    <recommendedName>
        <fullName evidence="11">Probable potassium transport system protein Kup</fullName>
    </recommendedName>
</protein>
<keyword evidence="10 11" id="KW-0472">Membrane</keyword>
<feature type="transmembrane region" description="Helical" evidence="11">
    <location>
        <begin position="290"/>
        <end position="321"/>
    </location>
</feature>
<keyword evidence="9 11" id="KW-0406">Ion transport</keyword>